<accession>A0A4U1HEA1</accession>
<dbReference type="OrthoDB" id="5292533at2"/>
<name>A0A4U1HEA1_9BURK</name>
<proteinExistence type="predicted"/>
<dbReference type="InterPro" id="IPR001509">
    <property type="entry name" value="Epimerase_deHydtase"/>
</dbReference>
<dbReference type="EMBL" id="SWJE01000028">
    <property type="protein sequence ID" value="TKC78213.1"/>
    <property type="molecule type" value="Genomic_DNA"/>
</dbReference>
<dbReference type="SUPFAM" id="SSF51735">
    <property type="entry name" value="NAD(P)-binding Rossmann-fold domains"/>
    <property type="match status" value="1"/>
</dbReference>
<evidence type="ECO:0000313" key="3">
    <source>
        <dbReference type="Proteomes" id="UP000305539"/>
    </source>
</evidence>
<dbReference type="InterPro" id="IPR051207">
    <property type="entry name" value="ComplexI_NDUFA9_subunit"/>
</dbReference>
<feature type="domain" description="NAD-dependent epimerase/dehydratase" evidence="1">
    <location>
        <begin position="7"/>
        <end position="215"/>
    </location>
</feature>
<dbReference type="AlphaFoldDB" id="A0A4U1HEA1"/>
<dbReference type="RefSeq" id="WP_136899324.1">
    <property type="nucleotide sequence ID" value="NZ_SWJE01000028.1"/>
</dbReference>
<dbReference type="InterPro" id="IPR036291">
    <property type="entry name" value="NAD(P)-bd_dom_sf"/>
</dbReference>
<dbReference type="PANTHER" id="PTHR12126">
    <property type="entry name" value="NADH-UBIQUINONE OXIDOREDUCTASE 39 KDA SUBUNIT-RELATED"/>
    <property type="match status" value="1"/>
</dbReference>
<dbReference type="PANTHER" id="PTHR12126:SF11">
    <property type="entry name" value="NADH DEHYDROGENASE [UBIQUINONE] 1 ALPHA SUBCOMPLEX SUBUNIT 9, MITOCHONDRIAL"/>
    <property type="match status" value="1"/>
</dbReference>
<gene>
    <name evidence="2" type="ORF">FAZ69_32005</name>
</gene>
<evidence type="ECO:0000259" key="1">
    <source>
        <dbReference type="Pfam" id="PF01370"/>
    </source>
</evidence>
<keyword evidence="3" id="KW-1185">Reference proteome</keyword>
<dbReference type="Pfam" id="PF01370">
    <property type="entry name" value="Epimerase"/>
    <property type="match status" value="1"/>
</dbReference>
<dbReference type="GO" id="GO:0044877">
    <property type="term" value="F:protein-containing complex binding"/>
    <property type="evidence" value="ECO:0007669"/>
    <property type="project" value="TreeGrafter"/>
</dbReference>
<evidence type="ECO:0000313" key="2">
    <source>
        <dbReference type="EMBL" id="TKC78213.1"/>
    </source>
</evidence>
<protein>
    <submittedName>
        <fullName evidence="2">Complex I NDUFA9 subunit family protein</fullName>
    </submittedName>
</protein>
<dbReference type="CDD" id="cd05271">
    <property type="entry name" value="NDUFA9_like_SDR_a"/>
    <property type="match status" value="1"/>
</dbReference>
<dbReference type="Proteomes" id="UP000305539">
    <property type="component" value="Unassembled WGS sequence"/>
</dbReference>
<reference evidence="2 3" key="1">
    <citation type="submission" date="2019-04" db="EMBL/GenBank/DDBJ databases">
        <title>Trinickia sp. 7GSK02, isolated from subtropical forest soil.</title>
        <authorList>
            <person name="Gao Z.-H."/>
            <person name="Qiu L.-H."/>
        </authorList>
    </citation>
    <scope>NUCLEOTIDE SEQUENCE [LARGE SCALE GENOMIC DNA]</scope>
    <source>
        <strain evidence="2 3">7GSK02</strain>
    </source>
</reference>
<comment type="caution">
    <text evidence="2">The sequence shown here is derived from an EMBL/GenBank/DDBJ whole genome shotgun (WGS) entry which is preliminary data.</text>
</comment>
<dbReference type="Gene3D" id="3.40.50.720">
    <property type="entry name" value="NAD(P)-binding Rossmann-like Domain"/>
    <property type="match status" value="1"/>
</dbReference>
<organism evidence="2 3">
    <name type="scientific">Trinickia terrae</name>
    <dbReference type="NCBI Taxonomy" id="2571161"/>
    <lineage>
        <taxon>Bacteria</taxon>
        <taxon>Pseudomonadati</taxon>
        <taxon>Pseudomonadota</taxon>
        <taxon>Betaproteobacteria</taxon>
        <taxon>Burkholderiales</taxon>
        <taxon>Burkholderiaceae</taxon>
        <taxon>Trinickia</taxon>
    </lineage>
</organism>
<sequence length="318" mass="33954">MRHQSIALVGGSGFIGSHLANALVAAGKDVRIATRRRSHASHLTLLPLDVVETDVFDPVQLAGFVEGADAVVNLVGILNGRRGDPYGPEFAKAHVELPSKIVAACEGKGVHRLIHISPIGADPRGPSMYLRSRGDGEKAVRASTSLAATIFRLSVVFGPEDTFLNKLAFLQRVFPVIPLAKPDAKFQPVYVGDVAKAIVNVLDLDAASGHTYELGGPQVYTLEQLVKFCGDTIGRNARIVRLPDALARLQALSFEMLPGEPMLARDNLDSMKIDSVMSGPLAPELGVEPASIEVIAPVYLSGASLRSRFNAFRAHAGR</sequence>